<dbReference type="CDD" id="cd00586">
    <property type="entry name" value="4HBT"/>
    <property type="match status" value="1"/>
</dbReference>
<protein>
    <submittedName>
        <fullName evidence="1">Uncharacterized protein</fullName>
    </submittedName>
</protein>
<accession>A0A075FWS8</accession>
<dbReference type="SUPFAM" id="SSF54637">
    <property type="entry name" value="Thioesterase/thiol ester dehydrase-isomerase"/>
    <property type="match status" value="1"/>
</dbReference>
<evidence type="ECO:0000313" key="1">
    <source>
        <dbReference type="EMBL" id="AIE95783.1"/>
    </source>
</evidence>
<dbReference type="InterPro" id="IPR029069">
    <property type="entry name" value="HotDog_dom_sf"/>
</dbReference>
<dbReference type="AlphaFoldDB" id="A0A075FWS8"/>
<dbReference type="EMBL" id="KF900461">
    <property type="protein sequence ID" value="AIE95783.1"/>
    <property type="molecule type" value="Genomic_DNA"/>
</dbReference>
<dbReference type="Pfam" id="PF13279">
    <property type="entry name" value="4HBT_2"/>
    <property type="match status" value="1"/>
</dbReference>
<name>A0A075FWS8_9EURY</name>
<sequence>MHYNEILVKHNIGFPLVHSEANFHHPLAYGDTVDCTITVPRIGDTSITWRIEFRNQDGTLCWTADQVTVCVDMSDVKRKISVPDWMREGLSKLMQE</sequence>
<dbReference type="Gene3D" id="3.10.129.10">
    <property type="entry name" value="Hotdog Thioesterase"/>
    <property type="match status" value="1"/>
</dbReference>
<organism evidence="1">
    <name type="scientific">uncultured marine group II/III euryarchaeote AD1000_70_A08</name>
    <dbReference type="NCBI Taxonomy" id="1457803"/>
    <lineage>
        <taxon>Archaea</taxon>
        <taxon>Methanobacteriati</taxon>
        <taxon>Methanobacteriota</taxon>
        <taxon>environmental samples</taxon>
    </lineage>
</organism>
<proteinExistence type="predicted"/>
<reference evidence="1" key="1">
    <citation type="journal article" date="2014" name="Genome Biol. Evol.">
        <title>Pangenome evidence for extensive interdomain horizontal transfer affecting lineage core and shell genes in uncultured planktonic thaumarchaeota and euryarchaeota.</title>
        <authorList>
            <person name="Deschamps P."/>
            <person name="Zivanovic Y."/>
            <person name="Moreira D."/>
            <person name="Rodriguez-Valera F."/>
            <person name="Lopez-Garcia P."/>
        </authorList>
    </citation>
    <scope>NUCLEOTIDE SEQUENCE</scope>
</reference>